<keyword evidence="3" id="KW-1185">Reference proteome</keyword>
<keyword evidence="1" id="KW-0472">Membrane</keyword>
<dbReference type="AlphaFoldDB" id="A0A6A4PDU2"/>
<dbReference type="EMBL" id="WOCE01000015">
    <property type="protein sequence ID" value="KAE9598778.1"/>
    <property type="molecule type" value="Genomic_DNA"/>
</dbReference>
<gene>
    <name evidence="2" type="ORF">Lalb_Chr15g0084581</name>
</gene>
<dbReference type="Gene3D" id="3.90.550.50">
    <property type="match status" value="1"/>
</dbReference>
<dbReference type="InterPro" id="IPR006740">
    <property type="entry name" value="DUF604"/>
</dbReference>
<sequence>MNKPCTDQLKVSKFFVVPEKLGDIVKILIKIGIVICLIAFLSLAFHTAFFKPSWRLFGLPEHLRVQNDSLIDNGPTNISHILFGLGGSAQTWHDRSNYSKIWWEPNTTRGFVWLDKKPKISDTDLLVPYKISHGWRQFKYLHSASAVRIARIVYESFKLGLPNVRWFVMGDDDTVFFTKNLVTVFRKYDHNQMYYIGGNSESVEQDMMHSYDMAFGGGGIAVSYALAAQLARTMDGCLHRYFYFYGSDQRIWACVNEIGVPLTHEKGFHQLDIKGDPYGLLAAHPMAPLVSLHHIDQLSSVFPNQTQTHSLTKLISAYNIDPARIVQQSICYDHKRRWSISISWGYTVQIYTTMLSASDLQMPLQTFFTWRTFSDGPFTFNTRWMNPDPCQQPAMFFLDKLQMVGSKGSITSYNRYFAKGAEKCNKSHFNVEVQTISVSALILDPEYWKNVPRRQCCQIMHGGSIKGGNMHLRVKKCRPTETTAI</sequence>
<proteinExistence type="predicted"/>
<dbReference type="FunFam" id="3.90.550.50:FF:000006">
    <property type="entry name" value="Fringe-related protein-like"/>
    <property type="match status" value="1"/>
</dbReference>
<dbReference type="Proteomes" id="UP000447434">
    <property type="component" value="Chromosome 15"/>
</dbReference>
<evidence type="ECO:0000256" key="1">
    <source>
        <dbReference type="SAM" id="Phobius"/>
    </source>
</evidence>
<comment type="caution">
    <text evidence="2">The sequence shown here is derived from an EMBL/GenBank/DDBJ whole genome shotgun (WGS) entry which is preliminary data.</text>
</comment>
<dbReference type="OrthoDB" id="421979at2759"/>
<dbReference type="PANTHER" id="PTHR10811">
    <property type="entry name" value="FRINGE-RELATED"/>
    <property type="match status" value="1"/>
</dbReference>
<organism evidence="2 3">
    <name type="scientific">Lupinus albus</name>
    <name type="common">White lupine</name>
    <name type="synonym">Lupinus termis</name>
    <dbReference type="NCBI Taxonomy" id="3870"/>
    <lineage>
        <taxon>Eukaryota</taxon>
        <taxon>Viridiplantae</taxon>
        <taxon>Streptophyta</taxon>
        <taxon>Embryophyta</taxon>
        <taxon>Tracheophyta</taxon>
        <taxon>Spermatophyta</taxon>
        <taxon>Magnoliopsida</taxon>
        <taxon>eudicotyledons</taxon>
        <taxon>Gunneridae</taxon>
        <taxon>Pentapetalae</taxon>
        <taxon>rosids</taxon>
        <taxon>fabids</taxon>
        <taxon>Fabales</taxon>
        <taxon>Fabaceae</taxon>
        <taxon>Papilionoideae</taxon>
        <taxon>50 kb inversion clade</taxon>
        <taxon>genistoids sensu lato</taxon>
        <taxon>core genistoids</taxon>
        <taxon>Genisteae</taxon>
        <taxon>Lupinus</taxon>
    </lineage>
</organism>
<evidence type="ECO:0000313" key="3">
    <source>
        <dbReference type="Proteomes" id="UP000447434"/>
    </source>
</evidence>
<reference evidence="3" key="1">
    <citation type="journal article" date="2020" name="Nat. Commun.">
        <title>Genome sequence of the cluster root forming white lupin.</title>
        <authorList>
            <person name="Hufnagel B."/>
            <person name="Marques A."/>
            <person name="Soriano A."/>
            <person name="Marques L."/>
            <person name="Divol F."/>
            <person name="Doumas P."/>
            <person name="Sallet E."/>
            <person name="Mancinotti D."/>
            <person name="Carrere S."/>
            <person name="Marande W."/>
            <person name="Arribat S."/>
            <person name="Keller J."/>
            <person name="Huneau C."/>
            <person name="Blein T."/>
            <person name="Aime D."/>
            <person name="Laguerre M."/>
            <person name="Taylor J."/>
            <person name="Schubert V."/>
            <person name="Nelson M."/>
            <person name="Geu-Flores F."/>
            <person name="Crespi M."/>
            <person name="Gallardo-Guerrero K."/>
            <person name="Delaux P.-M."/>
            <person name="Salse J."/>
            <person name="Berges H."/>
            <person name="Guyot R."/>
            <person name="Gouzy J."/>
            <person name="Peret B."/>
        </authorList>
    </citation>
    <scope>NUCLEOTIDE SEQUENCE [LARGE SCALE GENOMIC DNA]</scope>
    <source>
        <strain evidence="3">cv. Amiga</strain>
    </source>
</reference>
<keyword evidence="1" id="KW-0812">Transmembrane</keyword>
<dbReference type="Pfam" id="PF04646">
    <property type="entry name" value="DUF604"/>
    <property type="match status" value="1"/>
</dbReference>
<feature type="transmembrane region" description="Helical" evidence="1">
    <location>
        <begin position="27"/>
        <end position="50"/>
    </location>
</feature>
<protein>
    <submittedName>
        <fullName evidence="2">Uncharacterized protein</fullName>
    </submittedName>
</protein>
<name>A0A6A4PDU2_LUPAL</name>
<evidence type="ECO:0000313" key="2">
    <source>
        <dbReference type="EMBL" id="KAE9598778.1"/>
    </source>
</evidence>
<accession>A0A6A4PDU2</accession>
<keyword evidence="1" id="KW-1133">Transmembrane helix</keyword>